<dbReference type="SMART" id="SM00740">
    <property type="entry name" value="PASTA"/>
    <property type="match status" value="4"/>
</dbReference>
<keyword evidence="4 9" id="KW-0547">Nucleotide-binding</keyword>
<organism evidence="13 14">
    <name type="scientific">Glutamicibacter creatinolyticus</name>
    <dbReference type="NCBI Taxonomy" id="162496"/>
    <lineage>
        <taxon>Bacteria</taxon>
        <taxon>Bacillati</taxon>
        <taxon>Actinomycetota</taxon>
        <taxon>Actinomycetes</taxon>
        <taxon>Micrococcales</taxon>
        <taxon>Micrococcaceae</taxon>
        <taxon>Glutamicibacter</taxon>
    </lineage>
</organism>
<dbReference type="Gene3D" id="3.30.200.20">
    <property type="entry name" value="Phosphorylase Kinase, domain 1"/>
    <property type="match status" value="1"/>
</dbReference>
<dbReference type="InterPro" id="IPR017441">
    <property type="entry name" value="Protein_kinase_ATP_BS"/>
</dbReference>
<dbReference type="InterPro" id="IPR005543">
    <property type="entry name" value="PASTA_dom"/>
</dbReference>
<comment type="catalytic activity">
    <reaction evidence="8">
        <text>L-seryl-[protein] + ATP = O-phospho-L-seryl-[protein] + ADP + H(+)</text>
        <dbReference type="Rhea" id="RHEA:17989"/>
        <dbReference type="Rhea" id="RHEA-COMP:9863"/>
        <dbReference type="Rhea" id="RHEA-COMP:11604"/>
        <dbReference type="ChEBI" id="CHEBI:15378"/>
        <dbReference type="ChEBI" id="CHEBI:29999"/>
        <dbReference type="ChEBI" id="CHEBI:30616"/>
        <dbReference type="ChEBI" id="CHEBI:83421"/>
        <dbReference type="ChEBI" id="CHEBI:456216"/>
        <dbReference type="EC" id="2.7.11.1"/>
    </reaction>
</comment>
<dbReference type="PANTHER" id="PTHR43289">
    <property type="entry name" value="MITOGEN-ACTIVATED PROTEIN KINASE KINASE KINASE 20-RELATED"/>
    <property type="match status" value="1"/>
</dbReference>
<evidence type="ECO:0000256" key="5">
    <source>
        <dbReference type="ARBA" id="ARBA00022777"/>
    </source>
</evidence>
<evidence type="ECO:0000256" key="1">
    <source>
        <dbReference type="ARBA" id="ARBA00012513"/>
    </source>
</evidence>
<dbReference type="Pfam" id="PF03793">
    <property type="entry name" value="PASTA"/>
    <property type="match status" value="4"/>
</dbReference>
<dbReference type="InterPro" id="IPR008271">
    <property type="entry name" value="Ser/Thr_kinase_AS"/>
</dbReference>
<evidence type="ECO:0000256" key="4">
    <source>
        <dbReference type="ARBA" id="ARBA00022741"/>
    </source>
</evidence>
<dbReference type="SUPFAM" id="SSF56112">
    <property type="entry name" value="Protein kinase-like (PK-like)"/>
    <property type="match status" value="1"/>
</dbReference>
<evidence type="ECO:0000256" key="2">
    <source>
        <dbReference type="ARBA" id="ARBA00022527"/>
    </source>
</evidence>
<keyword evidence="5" id="KW-0418">Kinase</keyword>
<dbReference type="FunFam" id="1.10.510.10:FF:000021">
    <property type="entry name" value="Serine/threonine protein kinase"/>
    <property type="match status" value="1"/>
</dbReference>
<feature type="binding site" evidence="9">
    <location>
        <position position="47"/>
    </location>
    <ligand>
        <name>ATP</name>
        <dbReference type="ChEBI" id="CHEBI:30616"/>
    </ligand>
</feature>
<evidence type="ECO:0000256" key="8">
    <source>
        <dbReference type="ARBA" id="ARBA00048679"/>
    </source>
</evidence>
<feature type="region of interest" description="Disordered" evidence="10">
    <location>
        <begin position="365"/>
        <end position="483"/>
    </location>
</feature>
<evidence type="ECO:0000256" key="3">
    <source>
        <dbReference type="ARBA" id="ARBA00022679"/>
    </source>
</evidence>
<feature type="domain" description="PASTA" evidence="12">
    <location>
        <begin position="716"/>
        <end position="778"/>
    </location>
</feature>
<accession>A0A5B7WU20</accession>
<dbReference type="KEGG" id="gcr:GcLGCM259_0985"/>
<reference evidence="13 14" key="1">
    <citation type="submission" date="2018-12" db="EMBL/GenBank/DDBJ databases">
        <title>Complete Genome Sequence of Glutamicibacter creatinolyticus strain LGCM259,isolated from an abscess of a 12-year-old mare in Italy.</title>
        <authorList>
            <person name="Santos R.G."/>
            <person name="Silva A.L."/>
            <person name="Seyffert N."/>
            <person name="Castro T.L.P."/>
            <person name="Attili A.R."/>
            <person name="Rifici C."/>
            <person name="Mazzullo G."/>
            <person name="Brenig B."/>
            <person name="Venanzi F."/>
            <person name="Azevedo V."/>
        </authorList>
    </citation>
    <scope>NUCLEOTIDE SEQUENCE [LARGE SCALE GENOMIC DNA]</scope>
    <source>
        <strain evidence="13 14">LGCM 259</strain>
    </source>
</reference>
<dbReference type="PANTHER" id="PTHR43289:SF34">
    <property type="entry name" value="SERINE_THREONINE-PROTEIN KINASE YBDM-RELATED"/>
    <property type="match status" value="1"/>
</dbReference>
<evidence type="ECO:0000256" key="10">
    <source>
        <dbReference type="SAM" id="MobiDB-lite"/>
    </source>
</evidence>
<dbReference type="Pfam" id="PF00069">
    <property type="entry name" value="Pkinase"/>
    <property type="match status" value="1"/>
</dbReference>
<dbReference type="EC" id="2.7.11.1" evidence="1"/>
<dbReference type="PROSITE" id="PS00107">
    <property type="entry name" value="PROTEIN_KINASE_ATP"/>
    <property type="match status" value="1"/>
</dbReference>
<evidence type="ECO:0000313" key="14">
    <source>
        <dbReference type="Proteomes" id="UP000307000"/>
    </source>
</evidence>
<dbReference type="InterPro" id="IPR011009">
    <property type="entry name" value="Kinase-like_dom_sf"/>
</dbReference>
<evidence type="ECO:0000259" key="12">
    <source>
        <dbReference type="PROSITE" id="PS51178"/>
    </source>
</evidence>
<name>A0A5B7WU20_9MICC</name>
<keyword evidence="6 9" id="KW-0067">ATP-binding</keyword>
<feature type="domain" description="PASTA" evidence="12">
    <location>
        <begin position="513"/>
        <end position="580"/>
    </location>
</feature>
<dbReference type="SMART" id="SM00220">
    <property type="entry name" value="S_TKc"/>
    <property type="match status" value="1"/>
</dbReference>
<evidence type="ECO:0000313" key="13">
    <source>
        <dbReference type="EMBL" id="QCY46734.1"/>
    </source>
</evidence>
<keyword evidence="2" id="KW-0723">Serine/threonine-protein kinase</keyword>
<dbReference type="CDD" id="cd14014">
    <property type="entry name" value="STKc_PknB_like"/>
    <property type="match status" value="1"/>
</dbReference>
<evidence type="ECO:0000256" key="6">
    <source>
        <dbReference type="ARBA" id="ARBA00022840"/>
    </source>
</evidence>
<dbReference type="CDD" id="cd06577">
    <property type="entry name" value="PASTA_pknB"/>
    <property type="match status" value="4"/>
</dbReference>
<keyword evidence="14" id="KW-1185">Reference proteome</keyword>
<dbReference type="EMBL" id="CP034412">
    <property type="protein sequence ID" value="QCY46734.1"/>
    <property type="molecule type" value="Genomic_DNA"/>
</dbReference>
<dbReference type="PROSITE" id="PS50011">
    <property type="entry name" value="PROTEIN_KINASE_DOM"/>
    <property type="match status" value="1"/>
</dbReference>
<comment type="catalytic activity">
    <reaction evidence="7">
        <text>L-threonyl-[protein] + ATP = O-phospho-L-threonyl-[protein] + ADP + H(+)</text>
        <dbReference type="Rhea" id="RHEA:46608"/>
        <dbReference type="Rhea" id="RHEA-COMP:11060"/>
        <dbReference type="Rhea" id="RHEA-COMP:11605"/>
        <dbReference type="ChEBI" id="CHEBI:15378"/>
        <dbReference type="ChEBI" id="CHEBI:30013"/>
        <dbReference type="ChEBI" id="CHEBI:30616"/>
        <dbReference type="ChEBI" id="CHEBI:61977"/>
        <dbReference type="ChEBI" id="CHEBI:456216"/>
        <dbReference type="EC" id="2.7.11.1"/>
    </reaction>
</comment>
<gene>
    <name evidence="13" type="ORF">GcLGCM259_0985</name>
</gene>
<dbReference type="GO" id="GO:0005524">
    <property type="term" value="F:ATP binding"/>
    <property type="evidence" value="ECO:0007669"/>
    <property type="project" value="UniProtKB-UniRule"/>
</dbReference>
<feature type="domain" description="PASTA" evidence="12">
    <location>
        <begin position="581"/>
        <end position="648"/>
    </location>
</feature>
<dbReference type="Gene3D" id="1.10.510.10">
    <property type="entry name" value="Transferase(Phosphotransferase) domain 1"/>
    <property type="match status" value="1"/>
</dbReference>
<dbReference type="Proteomes" id="UP000307000">
    <property type="component" value="Chromosome"/>
</dbReference>
<proteinExistence type="predicted"/>
<dbReference type="RefSeq" id="WP_171021071.1">
    <property type="nucleotide sequence ID" value="NZ_CP034412.1"/>
</dbReference>
<evidence type="ECO:0000256" key="9">
    <source>
        <dbReference type="PROSITE-ProRule" id="PRU10141"/>
    </source>
</evidence>
<dbReference type="PROSITE" id="PS51178">
    <property type="entry name" value="PASTA"/>
    <property type="match status" value="4"/>
</dbReference>
<protein>
    <recommendedName>
        <fullName evidence="1">non-specific serine/threonine protein kinase</fullName>
        <ecNumber evidence="1">2.7.11.1</ecNumber>
    </recommendedName>
</protein>
<dbReference type="Gene3D" id="3.30.10.20">
    <property type="match status" value="4"/>
</dbReference>
<feature type="domain" description="Protein kinase" evidence="11">
    <location>
        <begin position="18"/>
        <end position="273"/>
    </location>
</feature>
<dbReference type="GO" id="GO:0004674">
    <property type="term" value="F:protein serine/threonine kinase activity"/>
    <property type="evidence" value="ECO:0007669"/>
    <property type="project" value="UniProtKB-KW"/>
</dbReference>
<evidence type="ECO:0000256" key="7">
    <source>
        <dbReference type="ARBA" id="ARBA00047899"/>
    </source>
</evidence>
<dbReference type="AlphaFoldDB" id="A0A5B7WU20"/>
<feature type="domain" description="PASTA" evidence="12">
    <location>
        <begin position="649"/>
        <end position="715"/>
    </location>
</feature>
<dbReference type="InterPro" id="IPR000719">
    <property type="entry name" value="Prot_kinase_dom"/>
</dbReference>
<dbReference type="PROSITE" id="PS00108">
    <property type="entry name" value="PROTEIN_KINASE_ST"/>
    <property type="match status" value="1"/>
</dbReference>
<keyword evidence="3" id="KW-0808">Transferase</keyword>
<sequence length="778" mass="83561">MSAPLHDHLTGQLLDDRYRLDELIGYGGMSRIYRAVDGRLHRPVAVKILNDNYARDPQVRERFASEAVIAANINHPNVVSTRDHNASGSLVYLVMEFVRGQNLHELISRRGRLTPRQTLNVLESICRGLAAAHREGIVHRDMKPGNVLMADNGEVKITDFGLARVATAHTQSSTLLATLQYASPELVSGQPADSRSDIYAVGVMIFQMLTGQLPYPDATVPALMRHHLESETPLPSTRVPGLAQDLDELVRFCTEKDPENRPQDAGFLLDEVIQIGTTLSDEQLDLGADTYGGIGDLIPEAVQHPTTVQQRLDHWQREREAQRDPWWVRPNAAAAAAGAGQDGHDEPQAAQDPTTVLDAAGQPTQALGADTPATEAHGSEPQAAGDREQRTGTEDAAADAGGDPREAHTTAYRQASEPATVAHERSGQHHAPATMAMPREERSGATAMAEESADEPPSKRELKRAQRQWRRQAQVPTHRLGKPRSPAQKVLVSVLLLAVVALVAAGAWFFGRGPGSVVNIPSLSGLVQAQAVQRLESAGVPVRVNNAYDDEVAPGRVIDSNPAEGENIMRFQGVELVISRGPELFQMPDVTGMDTSAARQRLQQMQLSAPSVGQEYSQSVDEGQVISSKPAAGEQLTRKTATSLVVSAGPAPVNVPSLVGLDEQAARGAVEELGLSLQVGEPVYSSDVPRGQVAVQDPAEGTVPAGGSISVQLSQGPEYVQIPSVIGQEVEQAVSALEQAGFQVETRDMLGGHSSTVRLQTPLNQQAERGATITLYVF</sequence>
<evidence type="ECO:0000259" key="11">
    <source>
        <dbReference type="PROSITE" id="PS50011"/>
    </source>
</evidence>